<feature type="domain" description="CxC2-like cysteine cluster KDZ transposase-associated" evidence="1">
    <location>
        <begin position="31"/>
        <end position="108"/>
    </location>
</feature>
<accession>A0A409XQN3</accession>
<dbReference type="Pfam" id="PF18803">
    <property type="entry name" value="CxC2"/>
    <property type="match status" value="1"/>
</dbReference>
<comment type="caution">
    <text evidence="2">The sequence shown here is derived from an EMBL/GenBank/DDBJ whole genome shotgun (WGS) entry which is preliminary data.</text>
</comment>
<dbReference type="EMBL" id="NHYD01000877">
    <property type="protein sequence ID" value="PPQ93027.1"/>
    <property type="molecule type" value="Genomic_DNA"/>
</dbReference>
<sequence>MADHIDTQNDLNTDSVHPSFPVADGLNNIYVRILQTNSIHHMAMVTCQYRGENLVPMDLVACWLLPASFKKIWTLFSVQLMDHFCLCNLELKATAYQFYQLIHRMTTPIGQTKIVNVYHEFCSLEVLKKLRWAEYGHKAEDPHNPPAGSLSLYCPTCPQPGINLPTDWKDDPNWLLQYASNKILFLTCHQCSTVYKCMFVTNGNFKADHVWQKYNNNIWLMDRSGMAPNKDDYHTF</sequence>
<proteinExistence type="predicted"/>
<name>A0A409XQN3_PSICY</name>
<protein>
    <recommendedName>
        <fullName evidence="1">CxC2-like cysteine cluster KDZ transposase-associated domain-containing protein</fullName>
    </recommendedName>
</protein>
<dbReference type="InParanoid" id="A0A409XQN3"/>
<dbReference type="Proteomes" id="UP000283269">
    <property type="component" value="Unassembled WGS sequence"/>
</dbReference>
<evidence type="ECO:0000259" key="1">
    <source>
        <dbReference type="Pfam" id="PF18803"/>
    </source>
</evidence>
<reference evidence="2 3" key="1">
    <citation type="journal article" date="2018" name="Evol. Lett.">
        <title>Horizontal gene cluster transfer increased hallucinogenic mushroom diversity.</title>
        <authorList>
            <person name="Reynolds H.T."/>
            <person name="Vijayakumar V."/>
            <person name="Gluck-Thaler E."/>
            <person name="Korotkin H.B."/>
            <person name="Matheny P.B."/>
            <person name="Slot J.C."/>
        </authorList>
    </citation>
    <scope>NUCLEOTIDE SEQUENCE [LARGE SCALE GENOMIC DNA]</scope>
    <source>
        <strain evidence="2 3">2631</strain>
    </source>
</reference>
<evidence type="ECO:0000313" key="2">
    <source>
        <dbReference type="EMBL" id="PPQ93027.1"/>
    </source>
</evidence>
<dbReference type="OrthoDB" id="3149508at2759"/>
<evidence type="ECO:0000313" key="3">
    <source>
        <dbReference type="Proteomes" id="UP000283269"/>
    </source>
</evidence>
<organism evidence="2 3">
    <name type="scientific">Psilocybe cyanescens</name>
    <dbReference type="NCBI Taxonomy" id="93625"/>
    <lineage>
        <taxon>Eukaryota</taxon>
        <taxon>Fungi</taxon>
        <taxon>Dikarya</taxon>
        <taxon>Basidiomycota</taxon>
        <taxon>Agaricomycotina</taxon>
        <taxon>Agaricomycetes</taxon>
        <taxon>Agaricomycetidae</taxon>
        <taxon>Agaricales</taxon>
        <taxon>Agaricineae</taxon>
        <taxon>Strophariaceae</taxon>
        <taxon>Psilocybe</taxon>
    </lineage>
</organism>
<dbReference type="AlphaFoldDB" id="A0A409XQN3"/>
<dbReference type="InterPro" id="IPR041457">
    <property type="entry name" value="CxC2_KDZ-assoc"/>
</dbReference>
<keyword evidence="3" id="KW-1185">Reference proteome</keyword>
<gene>
    <name evidence="2" type="ORF">CVT25_006240</name>
</gene>